<dbReference type="Proteomes" id="UP001159363">
    <property type="component" value="Chromosome 3"/>
</dbReference>
<comment type="caution">
    <text evidence="1">The sequence shown here is derived from an EMBL/GenBank/DDBJ whole genome shotgun (WGS) entry which is preliminary data.</text>
</comment>
<organism evidence="1 2">
    <name type="scientific">Dryococelus australis</name>
    <dbReference type="NCBI Taxonomy" id="614101"/>
    <lineage>
        <taxon>Eukaryota</taxon>
        <taxon>Metazoa</taxon>
        <taxon>Ecdysozoa</taxon>
        <taxon>Arthropoda</taxon>
        <taxon>Hexapoda</taxon>
        <taxon>Insecta</taxon>
        <taxon>Pterygota</taxon>
        <taxon>Neoptera</taxon>
        <taxon>Polyneoptera</taxon>
        <taxon>Phasmatodea</taxon>
        <taxon>Verophasmatodea</taxon>
        <taxon>Anareolatae</taxon>
        <taxon>Phasmatidae</taxon>
        <taxon>Eurycanthinae</taxon>
        <taxon>Dryococelus</taxon>
    </lineage>
</organism>
<reference evidence="1 2" key="1">
    <citation type="submission" date="2023-02" db="EMBL/GenBank/DDBJ databases">
        <title>LHISI_Scaffold_Assembly.</title>
        <authorList>
            <person name="Stuart O.P."/>
            <person name="Cleave R."/>
            <person name="Magrath M.J.L."/>
            <person name="Mikheyev A.S."/>
        </authorList>
    </citation>
    <scope>NUCLEOTIDE SEQUENCE [LARGE SCALE GENOMIC DNA]</scope>
    <source>
        <strain evidence="1">Daus_M_001</strain>
        <tissue evidence="1">Leg muscle</tissue>
    </source>
</reference>
<evidence type="ECO:0000313" key="1">
    <source>
        <dbReference type="EMBL" id="KAJ8890789.1"/>
    </source>
</evidence>
<gene>
    <name evidence="1" type="ORF">PR048_010298</name>
</gene>
<name>A0ABQ9I2C0_9NEOP</name>
<dbReference type="EMBL" id="JARBHB010000003">
    <property type="protein sequence ID" value="KAJ8890789.1"/>
    <property type="molecule type" value="Genomic_DNA"/>
</dbReference>
<evidence type="ECO:0000313" key="2">
    <source>
        <dbReference type="Proteomes" id="UP001159363"/>
    </source>
</evidence>
<accession>A0ABQ9I2C0</accession>
<proteinExistence type="predicted"/>
<protein>
    <submittedName>
        <fullName evidence="1">Uncharacterized protein</fullName>
    </submittedName>
</protein>
<sequence>MPCNSLTLSATLKPDDCIKSKIKWGKPVHEFIHAVDTCWKSEFDMFKQLMEQIEPIAADFYHQMADNPRTNTCCYQRIQWMGLSYNFFRPGEGKVFARNLLKDILSRFPDYRQVDKYLAAAAMLLDPQFKAVLFKDHEEK</sequence>
<keyword evidence="2" id="KW-1185">Reference proteome</keyword>